<dbReference type="AlphaFoldDB" id="A0AA88H2X6"/>
<feature type="compositionally biased region" description="Basic and acidic residues" evidence="1">
    <location>
        <begin position="30"/>
        <end position="45"/>
    </location>
</feature>
<evidence type="ECO:0000313" key="2">
    <source>
        <dbReference type="EMBL" id="KAG2392066.1"/>
    </source>
</evidence>
<protein>
    <submittedName>
        <fullName evidence="2">Uncharacterized protein</fullName>
    </submittedName>
</protein>
<keyword evidence="3" id="KW-1185">Reference proteome</keyword>
<dbReference type="RefSeq" id="XP_044553960.1">
    <property type="nucleotide sequence ID" value="XM_044689440.1"/>
</dbReference>
<proteinExistence type="predicted"/>
<accession>A0AA88H2X6</accession>
<name>A0AA88H2X6_NAELO</name>
<gene>
    <name evidence="2" type="ORF">C9374_013551</name>
</gene>
<feature type="region of interest" description="Disordered" evidence="1">
    <location>
        <begin position="22"/>
        <end position="101"/>
    </location>
</feature>
<dbReference type="EMBL" id="PYSW02000006">
    <property type="protein sequence ID" value="KAG2392066.1"/>
    <property type="molecule type" value="Genomic_DNA"/>
</dbReference>
<evidence type="ECO:0000256" key="1">
    <source>
        <dbReference type="SAM" id="MobiDB-lite"/>
    </source>
</evidence>
<sequence length="101" mass="10801">MVITVLQIRMERIKDVISNRMSAASFGNEQGEKTSEKSKMEEETVSRAPTMTGDVSGGLVEHSFPSQHGLGSMSGEHAGSDIPHGSMGMQNTSSSGMNKKE</sequence>
<comment type="caution">
    <text evidence="2">The sequence shown here is derived from an EMBL/GenBank/DDBJ whole genome shotgun (WGS) entry which is preliminary data.</text>
</comment>
<reference evidence="2 3" key="1">
    <citation type="journal article" date="2018" name="BMC Genomics">
        <title>The genome of Naegleria lovaniensis, the basis for a comparative approach to unravel pathogenicity factors of the human pathogenic amoeba N. fowleri.</title>
        <authorList>
            <person name="Liechti N."/>
            <person name="Schurch N."/>
            <person name="Bruggmann R."/>
            <person name="Wittwer M."/>
        </authorList>
    </citation>
    <scope>NUCLEOTIDE SEQUENCE [LARGE SCALE GENOMIC DNA]</scope>
    <source>
        <strain evidence="2 3">ATCC 30569</strain>
    </source>
</reference>
<feature type="compositionally biased region" description="Polar residues" evidence="1">
    <location>
        <begin position="88"/>
        <end position="101"/>
    </location>
</feature>
<dbReference type="GeneID" id="68106004"/>
<evidence type="ECO:0000313" key="3">
    <source>
        <dbReference type="Proteomes" id="UP000816034"/>
    </source>
</evidence>
<dbReference type="Proteomes" id="UP000816034">
    <property type="component" value="Unassembled WGS sequence"/>
</dbReference>
<organism evidence="2 3">
    <name type="scientific">Naegleria lovaniensis</name>
    <name type="common">Amoeba</name>
    <dbReference type="NCBI Taxonomy" id="51637"/>
    <lineage>
        <taxon>Eukaryota</taxon>
        <taxon>Discoba</taxon>
        <taxon>Heterolobosea</taxon>
        <taxon>Tetramitia</taxon>
        <taxon>Eutetramitia</taxon>
        <taxon>Vahlkampfiidae</taxon>
        <taxon>Naegleria</taxon>
    </lineage>
</organism>